<proteinExistence type="predicted"/>
<organism evidence="1 2">
    <name type="scientific">Ficus carica</name>
    <name type="common">Common fig</name>
    <dbReference type="NCBI Taxonomy" id="3494"/>
    <lineage>
        <taxon>Eukaryota</taxon>
        <taxon>Viridiplantae</taxon>
        <taxon>Streptophyta</taxon>
        <taxon>Embryophyta</taxon>
        <taxon>Tracheophyta</taxon>
        <taxon>Spermatophyta</taxon>
        <taxon>Magnoliopsida</taxon>
        <taxon>eudicotyledons</taxon>
        <taxon>Gunneridae</taxon>
        <taxon>Pentapetalae</taxon>
        <taxon>rosids</taxon>
        <taxon>fabids</taxon>
        <taxon>Rosales</taxon>
        <taxon>Moraceae</taxon>
        <taxon>Ficeae</taxon>
        <taxon>Ficus</taxon>
    </lineage>
</organism>
<dbReference type="EMBL" id="BTGU01011936">
    <property type="protein sequence ID" value="GMN73412.1"/>
    <property type="molecule type" value="Genomic_DNA"/>
</dbReference>
<name>A0AA88EEL3_FICCA</name>
<evidence type="ECO:0000313" key="2">
    <source>
        <dbReference type="Proteomes" id="UP001187192"/>
    </source>
</evidence>
<keyword evidence="2" id="KW-1185">Reference proteome</keyword>
<comment type="caution">
    <text evidence="1">The sequence shown here is derived from an EMBL/GenBank/DDBJ whole genome shotgun (WGS) entry which is preliminary data.</text>
</comment>
<evidence type="ECO:0000313" key="1">
    <source>
        <dbReference type="EMBL" id="GMN73412.1"/>
    </source>
</evidence>
<sequence length="162" mass="17206">MLLNGGRGQVSGQGLSLRFGVRDGDGGRGWVSGRGSGLRSSFWTGSRLGFWMWVGVRIWDGGVGVGFQGMGRGSRSGFRSSEGVGFWDGRRRVSGSGLGFRVRVGSDFRTASGSRLGFEVEVGFRNEGGGRGRVFKWGWGQGWVLPSGSIFEMGIDIGSVSG</sequence>
<reference evidence="1" key="1">
    <citation type="submission" date="2023-07" db="EMBL/GenBank/DDBJ databases">
        <title>draft genome sequence of fig (Ficus carica).</title>
        <authorList>
            <person name="Takahashi T."/>
            <person name="Nishimura K."/>
        </authorList>
    </citation>
    <scope>NUCLEOTIDE SEQUENCE</scope>
</reference>
<protein>
    <submittedName>
        <fullName evidence="1">Uncharacterized protein</fullName>
    </submittedName>
</protein>
<dbReference type="AlphaFoldDB" id="A0AA88EEL3"/>
<dbReference type="Proteomes" id="UP001187192">
    <property type="component" value="Unassembled WGS sequence"/>
</dbReference>
<accession>A0AA88EEL3</accession>
<gene>
    <name evidence="1" type="ORF">TIFTF001_053023</name>
</gene>